<gene>
    <name evidence="3" type="ORF">XAT740_LOCUS19920</name>
</gene>
<keyword evidence="1" id="KW-0732">Signal</keyword>
<protein>
    <recommendedName>
        <fullName evidence="2">Apple domain-containing protein</fullName>
    </recommendedName>
</protein>
<feature type="chain" id="PRO_5032664234" description="Apple domain-containing protein" evidence="1">
    <location>
        <begin position="19"/>
        <end position="481"/>
    </location>
</feature>
<evidence type="ECO:0000313" key="4">
    <source>
        <dbReference type="Proteomes" id="UP000663828"/>
    </source>
</evidence>
<comment type="caution">
    <text evidence="3">The sequence shown here is derived from an EMBL/GenBank/DDBJ whole genome shotgun (WGS) entry which is preliminary data.</text>
</comment>
<sequence length="481" mass="52946">MFIWQLFVVISMMNEIDSQGIFHSQFVLTNSNKKYIPANFSAQILSITLTNTSKLCALACNQNIMCSIFDYEVFMSKECRLFEGDIDTVGSIDVSSSPQSIVGIVKLSSELFAQYGQSCSSNHQPTRYLICGNDSTYQCIPHSYWNALISMCKPQLPILGAKCSQNTSMCRTDLNLICLPFKQCGPYDLLIGTTIAGYDNATNGVDAQGLGQPRGIYILPLNNTLFVGDSNNCRVQRFDFGSRAGTTVAGGTGCGSNLVRMSRIWSIFVDNDENIYVGDYNNERVALWLRNASQSVVVANEGKMDGVTLDQYGNLYTAVYNRHVILRNNNTVAAGVYNVNGNSTIHLDAPRGIFFDQNTSSIFVCDTRNHRIQQFHMNSSIGITVAGGNGAGLGPHQLDSPIAVWVSSKTGYIYIADTNNHRVQRWKLNDTEGVTIAGTGIAGQDSTMFNATTGLTLNSDETYLYVSDQNNNRVQRFKLLV</sequence>
<dbReference type="InterPro" id="IPR011042">
    <property type="entry name" value="6-blade_b-propeller_TolB-like"/>
</dbReference>
<dbReference type="Pfam" id="PF00024">
    <property type="entry name" value="PAN_1"/>
    <property type="match status" value="1"/>
</dbReference>
<dbReference type="CDD" id="cd05819">
    <property type="entry name" value="NHL"/>
    <property type="match status" value="1"/>
</dbReference>
<dbReference type="AlphaFoldDB" id="A0A814REQ9"/>
<dbReference type="Proteomes" id="UP000663828">
    <property type="component" value="Unassembled WGS sequence"/>
</dbReference>
<keyword evidence="4" id="KW-1185">Reference proteome</keyword>
<dbReference type="InterPro" id="IPR003609">
    <property type="entry name" value="Pan_app"/>
</dbReference>
<dbReference type="PANTHER" id="PTHR46388:SF2">
    <property type="entry name" value="NHL REPEAT-CONTAINING PROTEIN 2"/>
    <property type="match status" value="1"/>
</dbReference>
<dbReference type="Gene3D" id="2.40.10.500">
    <property type="match status" value="1"/>
</dbReference>
<proteinExistence type="predicted"/>
<evidence type="ECO:0000313" key="3">
    <source>
        <dbReference type="EMBL" id="CAF1131350.1"/>
    </source>
</evidence>
<name>A0A814REQ9_ADIRI</name>
<dbReference type="Gene3D" id="2.120.10.30">
    <property type="entry name" value="TolB, C-terminal domain"/>
    <property type="match status" value="2"/>
</dbReference>
<evidence type="ECO:0000256" key="1">
    <source>
        <dbReference type="SAM" id="SignalP"/>
    </source>
</evidence>
<accession>A0A814REQ9</accession>
<feature type="signal peptide" evidence="1">
    <location>
        <begin position="1"/>
        <end position="18"/>
    </location>
</feature>
<dbReference type="SUPFAM" id="SSF101898">
    <property type="entry name" value="NHL repeat"/>
    <property type="match status" value="1"/>
</dbReference>
<feature type="domain" description="Apple" evidence="2">
    <location>
        <begin position="41"/>
        <end position="92"/>
    </location>
</feature>
<organism evidence="3 4">
    <name type="scientific">Adineta ricciae</name>
    <name type="common">Rotifer</name>
    <dbReference type="NCBI Taxonomy" id="249248"/>
    <lineage>
        <taxon>Eukaryota</taxon>
        <taxon>Metazoa</taxon>
        <taxon>Spiralia</taxon>
        <taxon>Gnathifera</taxon>
        <taxon>Rotifera</taxon>
        <taxon>Eurotatoria</taxon>
        <taxon>Bdelloidea</taxon>
        <taxon>Adinetida</taxon>
        <taxon>Adinetidae</taxon>
        <taxon>Adineta</taxon>
    </lineage>
</organism>
<evidence type="ECO:0000259" key="2">
    <source>
        <dbReference type="Pfam" id="PF00024"/>
    </source>
</evidence>
<dbReference type="PANTHER" id="PTHR46388">
    <property type="entry name" value="NHL REPEAT-CONTAINING PROTEIN 2"/>
    <property type="match status" value="1"/>
</dbReference>
<reference evidence="3" key="1">
    <citation type="submission" date="2021-02" db="EMBL/GenBank/DDBJ databases">
        <authorList>
            <person name="Nowell W R."/>
        </authorList>
    </citation>
    <scope>NUCLEOTIDE SEQUENCE</scope>
</reference>
<dbReference type="EMBL" id="CAJNOR010001373">
    <property type="protein sequence ID" value="CAF1131350.1"/>
    <property type="molecule type" value="Genomic_DNA"/>
</dbReference>